<dbReference type="AlphaFoldDB" id="A0A397IH41"/>
<sequence length="74" mass="8293">MAPELPIESTCKIISSELPICKDPPTSIEYIESSTIVTVTKGHAAEIASQIDDAIYDFELIYKKSKSGEIFWWL</sequence>
<evidence type="ECO:0000313" key="2">
    <source>
        <dbReference type="Proteomes" id="UP000266861"/>
    </source>
</evidence>
<organism evidence="1 2">
    <name type="scientific">Diversispora epigaea</name>
    <dbReference type="NCBI Taxonomy" id="1348612"/>
    <lineage>
        <taxon>Eukaryota</taxon>
        <taxon>Fungi</taxon>
        <taxon>Fungi incertae sedis</taxon>
        <taxon>Mucoromycota</taxon>
        <taxon>Glomeromycotina</taxon>
        <taxon>Glomeromycetes</taxon>
        <taxon>Diversisporales</taxon>
        <taxon>Diversisporaceae</taxon>
        <taxon>Diversispora</taxon>
    </lineage>
</organism>
<accession>A0A397IH41</accession>
<keyword evidence="2" id="KW-1185">Reference proteome</keyword>
<name>A0A397IH41_9GLOM</name>
<protein>
    <submittedName>
        <fullName evidence="1">Uncharacterized protein</fullName>
    </submittedName>
</protein>
<comment type="caution">
    <text evidence="1">The sequence shown here is derived from an EMBL/GenBank/DDBJ whole genome shotgun (WGS) entry which is preliminary data.</text>
</comment>
<reference evidence="1 2" key="1">
    <citation type="submission" date="2018-08" db="EMBL/GenBank/DDBJ databases">
        <title>Genome and evolution of the arbuscular mycorrhizal fungus Diversispora epigaea (formerly Glomus versiforme) and its bacterial endosymbionts.</title>
        <authorList>
            <person name="Sun X."/>
            <person name="Fei Z."/>
            <person name="Harrison M."/>
        </authorList>
    </citation>
    <scope>NUCLEOTIDE SEQUENCE [LARGE SCALE GENOMIC DNA]</scope>
    <source>
        <strain evidence="1 2">IT104</strain>
    </source>
</reference>
<proteinExistence type="predicted"/>
<dbReference type="Proteomes" id="UP000266861">
    <property type="component" value="Unassembled WGS sequence"/>
</dbReference>
<evidence type="ECO:0000313" key="1">
    <source>
        <dbReference type="EMBL" id="RHZ74157.1"/>
    </source>
</evidence>
<dbReference type="EMBL" id="PQFF01000210">
    <property type="protein sequence ID" value="RHZ74157.1"/>
    <property type="molecule type" value="Genomic_DNA"/>
</dbReference>
<gene>
    <name evidence="1" type="ORF">Glove_227g30</name>
</gene>